<feature type="compositionally biased region" description="Basic residues" evidence="1">
    <location>
        <begin position="177"/>
        <end position="186"/>
    </location>
</feature>
<feature type="compositionally biased region" description="Basic residues" evidence="1">
    <location>
        <begin position="60"/>
        <end position="83"/>
    </location>
</feature>
<reference evidence="2" key="1">
    <citation type="submission" date="2020-07" db="EMBL/GenBank/DDBJ databases">
        <authorList>
            <person name="Nazaruddin N."/>
        </authorList>
    </citation>
    <scope>NUCLEOTIDE SEQUENCE</scope>
</reference>
<feature type="region of interest" description="Disordered" evidence="1">
    <location>
        <begin position="122"/>
        <end position="188"/>
    </location>
</feature>
<name>A0A6V7GRT6_9HYME</name>
<feature type="compositionally biased region" description="Basic residues" evidence="1">
    <location>
        <begin position="157"/>
        <end position="169"/>
    </location>
</feature>
<comment type="caution">
    <text evidence="2">The sequence shown here is derived from an EMBL/GenBank/DDBJ whole genome shotgun (WGS) entry which is preliminary data.</text>
</comment>
<gene>
    <name evidence="2" type="ORF">MHI_LOCUS23226</name>
</gene>
<accession>A0A6V7GRT6</accession>
<sequence length="323" mass="35637">MMENLFSGMMQPEPSNDVSTIYVAKYNRFVDNILGRINKILRSNYDPVTVKLSNANSRLKSNKQKSKNKTKKNSSKTATKKSHFGIVSVTTEKIIQEVVSENTQKTLESAENMTVAVTNAEKEAAPTTIVSEIASRSNVETNTRSTNKRVSNSNSKKTNKTRGGTKNKTKQTSSNKNKTKKSKPKARATLYGLASLQRSGDVSVNMMSDHTMIKTRFTLGPLILKVEKEFGRAAKKELRSATATTAEMSGKLSLRVLHGGAATLNSIRVLQPKQVRVESADDHDRTREFVWKRSSHIAHLVSEKLSSATRSMLRPPPVAVVAA</sequence>
<dbReference type="AlphaFoldDB" id="A0A6V7GRT6"/>
<feature type="region of interest" description="Disordered" evidence="1">
    <location>
        <begin position="55"/>
        <end position="83"/>
    </location>
</feature>
<dbReference type="EMBL" id="CAJDYZ010000092">
    <property type="protein sequence ID" value="CAD1468115.1"/>
    <property type="molecule type" value="Genomic_DNA"/>
</dbReference>
<evidence type="ECO:0000256" key="1">
    <source>
        <dbReference type="SAM" id="MobiDB-lite"/>
    </source>
</evidence>
<dbReference type="OrthoDB" id="6381952at2759"/>
<proteinExistence type="predicted"/>
<evidence type="ECO:0000313" key="2">
    <source>
        <dbReference type="EMBL" id="CAD1468115.1"/>
    </source>
</evidence>
<organism evidence="2 3">
    <name type="scientific">Heterotrigona itama</name>
    <dbReference type="NCBI Taxonomy" id="395501"/>
    <lineage>
        <taxon>Eukaryota</taxon>
        <taxon>Metazoa</taxon>
        <taxon>Ecdysozoa</taxon>
        <taxon>Arthropoda</taxon>
        <taxon>Hexapoda</taxon>
        <taxon>Insecta</taxon>
        <taxon>Pterygota</taxon>
        <taxon>Neoptera</taxon>
        <taxon>Endopterygota</taxon>
        <taxon>Hymenoptera</taxon>
        <taxon>Apocrita</taxon>
        <taxon>Aculeata</taxon>
        <taxon>Apoidea</taxon>
        <taxon>Anthophila</taxon>
        <taxon>Apidae</taxon>
        <taxon>Heterotrigona</taxon>
    </lineage>
</organism>
<evidence type="ECO:0000313" key="3">
    <source>
        <dbReference type="Proteomes" id="UP000752696"/>
    </source>
</evidence>
<keyword evidence="3" id="KW-1185">Reference proteome</keyword>
<dbReference type="Proteomes" id="UP000752696">
    <property type="component" value="Unassembled WGS sequence"/>
</dbReference>
<protein>
    <submittedName>
        <fullName evidence="2">Uncharacterized protein</fullName>
    </submittedName>
</protein>
<feature type="compositionally biased region" description="Polar residues" evidence="1">
    <location>
        <begin position="128"/>
        <end position="155"/>
    </location>
</feature>